<feature type="transmembrane region" description="Helical" evidence="1">
    <location>
        <begin position="112"/>
        <end position="130"/>
    </location>
</feature>
<evidence type="ECO:0000259" key="2">
    <source>
        <dbReference type="Pfam" id="PF00892"/>
    </source>
</evidence>
<feature type="transmembrane region" description="Helical" evidence="1">
    <location>
        <begin position="53"/>
        <end position="75"/>
    </location>
</feature>
<reference evidence="3" key="1">
    <citation type="submission" date="2024-06" db="EMBL/GenBank/DDBJ databases">
        <title>Methylostella associata gen. nov., sp. nov., a novel Ancalomicrobiaceae-affiliated facultatively methylotrophic bacteria that feed on methanotrophs of the genus Methylococcus.</title>
        <authorList>
            <person name="Saltykova V."/>
            <person name="Danilova O.V."/>
            <person name="Oshkin I.Y."/>
            <person name="Belova S.E."/>
            <person name="Pimenov N.V."/>
            <person name="Dedysh S.N."/>
        </authorList>
    </citation>
    <scope>NUCLEOTIDE SEQUENCE</scope>
    <source>
        <strain evidence="3">S20</strain>
    </source>
</reference>
<evidence type="ECO:0000256" key="1">
    <source>
        <dbReference type="SAM" id="Phobius"/>
    </source>
</evidence>
<sequence>MTSTPADGSKTSAGHSHPAIGAGMAFMVGGMVFAPMMDVVAKYLAATLPTIEVAFGRFVAQMVVVLIVAVALGRLRELVPPRLGHHFARGAFLAMSSILFFTGLKVMPITDALAIAFVEPMILTALSVPLFGEKVGWRRWTACGVGFLGSLIIVRPSFQIFGWAALFPLGSACSFALYHVMTRVLAGFGTMIGAQFVTGLSGTLFIGVVLAITSTLGIANQVAIVPGAFELMLLLGMGVLSFVSHGFILMAFERAPVTVLAPFGYLEIVVGSIAGYLIFHDVPAWTTWIGIALIVGSGLYIVHRERVRKAP</sequence>
<dbReference type="InterPro" id="IPR037185">
    <property type="entry name" value="EmrE-like"/>
</dbReference>
<evidence type="ECO:0000313" key="3">
    <source>
        <dbReference type="EMBL" id="XBY43187.1"/>
    </source>
</evidence>
<protein>
    <submittedName>
        <fullName evidence="3">DMT family transporter</fullName>
    </submittedName>
</protein>
<gene>
    <name evidence="3" type="ORF">ABS361_13880</name>
</gene>
<dbReference type="SUPFAM" id="SSF103481">
    <property type="entry name" value="Multidrug resistance efflux transporter EmrE"/>
    <property type="match status" value="2"/>
</dbReference>
<dbReference type="GO" id="GO:0016020">
    <property type="term" value="C:membrane"/>
    <property type="evidence" value="ECO:0007669"/>
    <property type="project" value="InterPro"/>
</dbReference>
<feature type="domain" description="EamA" evidence="2">
    <location>
        <begin position="163"/>
        <end position="297"/>
    </location>
</feature>
<feature type="transmembrane region" description="Helical" evidence="1">
    <location>
        <begin position="285"/>
        <end position="302"/>
    </location>
</feature>
<accession>A0AAU7X660</accession>
<feature type="transmembrane region" description="Helical" evidence="1">
    <location>
        <begin position="87"/>
        <end position="106"/>
    </location>
</feature>
<feature type="transmembrane region" description="Helical" evidence="1">
    <location>
        <begin position="192"/>
        <end position="219"/>
    </location>
</feature>
<dbReference type="RefSeq" id="WP_407048287.1">
    <property type="nucleotide sequence ID" value="NZ_CP158568.1"/>
</dbReference>
<feature type="domain" description="EamA" evidence="2">
    <location>
        <begin position="23"/>
        <end position="154"/>
    </location>
</feature>
<dbReference type="AlphaFoldDB" id="A0AAU7X660"/>
<feature type="transmembrane region" description="Helical" evidence="1">
    <location>
        <begin position="259"/>
        <end position="279"/>
    </location>
</feature>
<dbReference type="PANTHER" id="PTHR22911:SF103">
    <property type="entry name" value="BLR2811 PROTEIN"/>
    <property type="match status" value="1"/>
</dbReference>
<feature type="transmembrane region" description="Helical" evidence="1">
    <location>
        <begin position="231"/>
        <end position="252"/>
    </location>
</feature>
<keyword evidence="1" id="KW-1133">Transmembrane helix</keyword>
<name>A0AAU7X660_9HYPH</name>
<dbReference type="Pfam" id="PF00892">
    <property type="entry name" value="EamA"/>
    <property type="match status" value="2"/>
</dbReference>
<dbReference type="InterPro" id="IPR000620">
    <property type="entry name" value="EamA_dom"/>
</dbReference>
<proteinExistence type="predicted"/>
<dbReference type="EMBL" id="CP158568">
    <property type="protein sequence ID" value="XBY43187.1"/>
    <property type="molecule type" value="Genomic_DNA"/>
</dbReference>
<keyword evidence="1" id="KW-0472">Membrane</keyword>
<dbReference type="PANTHER" id="PTHR22911">
    <property type="entry name" value="ACYL-MALONYL CONDENSING ENZYME-RELATED"/>
    <property type="match status" value="1"/>
</dbReference>
<organism evidence="3">
    <name type="scientific">Methyloraptor flagellatus</name>
    <dbReference type="NCBI Taxonomy" id="3162530"/>
    <lineage>
        <taxon>Bacteria</taxon>
        <taxon>Pseudomonadati</taxon>
        <taxon>Pseudomonadota</taxon>
        <taxon>Alphaproteobacteria</taxon>
        <taxon>Hyphomicrobiales</taxon>
        <taxon>Ancalomicrobiaceae</taxon>
        <taxon>Methyloraptor</taxon>
    </lineage>
</organism>
<dbReference type="KEGG" id="mflg:ABS361_13880"/>
<keyword evidence="1" id="KW-0812">Transmembrane</keyword>
<feature type="transmembrane region" description="Helical" evidence="1">
    <location>
        <begin position="137"/>
        <end position="154"/>
    </location>
</feature>
<feature type="transmembrane region" description="Helical" evidence="1">
    <location>
        <begin position="20"/>
        <end position="41"/>
    </location>
</feature>